<evidence type="ECO:0000256" key="1">
    <source>
        <dbReference type="ARBA" id="ARBA00004202"/>
    </source>
</evidence>
<dbReference type="AlphaFoldDB" id="A0A4R2BHS5"/>
<dbReference type="InterPro" id="IPR027417">
    <property type="entry name" value="P-loop_NTPase"/>
</dbReference>
<dbReference type="InterPro" id="IPR003593">
    <property type="entry name" value="AAA+_ATPase"/>
</dbReference>
<dbReference type="Gene3D" id="3.40.50.300">
    <property type="entry name" value="P-loop containing nucleotide triphosphate hydrolases"/>
    <property type="match status" value="2"/>
</dbReference>
<protein>
    <submittedName>
        <fullName evidence="10">Energy-coupling factor transport system ATP-binding protein</fullName>
    </submittedName>
</protein>
<dbReference type="GO" id="GO:0042626">
    <property type="term" value="F:ATPase-coupled transmembrane transporter activity"/>
    <property type="evidence" value="ECO:0007669"/>
    <property type="project" value="TreeGrafter"/>
</dbReference>
<dbReference type="GO" id="GO:0015087">
    <property type="term" value="F:cobalt ion transmembrane transporter activity"/>
    <property type="evidence" value="ECO:0007669"/>
    <property type="project" value="UniProtKB-ARBA"/>
</dbReference>
<accession>A0A4R2BHS5</accession>
<dbReference type="InterPro" id="IPR050095">
    <property type="entry name" value="ECF_ABC_transporter_ATP-bd"/>
</dbReference>
<dbReference type="CDD" id="cd03225">
    <property type="entry name" value="ABC_cobalt_CbiO_domain1"/>
    <property type="match status" value="2"/>
</dbReference>
<keyword evidence="7" id="KW-1278">Translocase</keyword>
<dbReference type="PROSITE" id="PS00211">
    <property type="entry name" value="ABC_TRANSPORTER_1"/>
    <property type="match status" value="2"/>
</dbReference>
<evidence type="ECO:0000259" key="9">
    <source>
        <dbReference type="PROSITE" id="PS50893"/>
    </source>
</evidence>
<evidence type="ECO:0000256" key="4">
    <source>
        <dbReference type="ARBA" id="ARBA00022475"/>
    </source>
</evidence>
<reference evidence="10 11" key="1">
    <citation type="journal article" date="2015" name="Stand. Genomic Sci.">
        <title>Genomic Encyclopedia of Bacterial and Archaeal Type Strains, Phase III: the genomes of soil and plant-associated and newly described type strains.</title>
        <authorList>
            <person name="Whitman W.B."/>
            <person name="Woyke T."/>
            <person name="Klenk H.P."/>
            <person name="Zhou Y."/>
            <person name="Lilburn T.G."/>
            <person name="Beck B.J."/>
            <person name="De Vos P."/>
            <person name="Vandamme P."/>
            <person name="Eisen J.A."/>
            <person name="Garrity G."/>
            <person name="Hugenholtz P."/>
            <person name="Kyrpides N.C."/>
        </authorList>
    </citation>
    <scope>NUCLEOTIDE SEQUENCE [LARGE SCALE GENOMIC DNA]</scope>
    <source>
        <strain evidence="10 11">CV53</strain>
    </source>
</reference>
<keyword evidence="11" id="KW-1185">Reference proteome</keyword>
<dbReference type="SUPFAM" id="SSF52540">
    <property type="entry name" value="P-loop containing nucleoside triphosphate hydrolases"/>
    <property type="match status" value="2"/>
</dbReference>
<dbReference type="GO" id="GO:0043190">
    <property type="term" value="C:ATP-binding cassette (ABC) transporter complex"/>
    <property type="evidence" value="ECO:0007669"/>
    <property type="project" value="TreeGrafter"/>
</dbReference>
<dbReference type="Pfam" id="PF00005">
    <property type="entry name" value="ABC_tran"/>
    <property type="match status" value="2"/>
</dbReference>
<proteinExistence type="inferred from homology"/>
<feature type="domain" description="ABC transporter" evidence="9">
    <location>
        <begin position="4"/>
        <end position="245"/>
    </location>
</feature>
<evidence type="ECO:0000313" key="11">
    <source>
        <dbReference type="Proteomes" id="UP000295689"/>
    </source>
</evidence>
<comment type="similarity">
    <text evidence="2">Belongs to the ABC transporter superfamily.</text>
</comment>
<sequence length="586" mass="65474">MPFLKIEELSIRYPFQSEDVLKGISLDLEQGERVLILGPSGGGKSTLALALNGIIPRAVEADMKGTLLVDGSSPAELSPSAVSRKIGILFQDPETQFCMVTVEEEILFGLENLGLTRTEMEERLETSLELVGLSHVRKAQLQELSGGMKQKLGIACLLAMDPDVLILDEPTANLDPASTQEIFQLLLSISGRLGKTLIFIEHKLDSLLPQMERVIVLDQLGNIMADDGPRLVFEQYYDAIKENGIWVPHLLQFARLLEEKGMQWSRLPLTIEEWQEELAMHGKEDMQEWRGAAAEADGLNGGEGQTETVAGHELPWQVTAESSFVSREGTPILKIRDLSFSYGGRDILKSISLDVRPGEFMALVGPNGTGKTTLSQLLIGLLKPAAGDIQLNGVRYQDLKQNELMKQAGYVFQNPEHQFVCDSVEQELAFGYKISGWKPEEWQPMVEEQLEKFRLRAVREHNPFSLSQGQKRRLSVATMLTNDQQLLILDEPTFGQDQVNTEALMNLLQELNSMGKSIIMITHDMELVYQYASKVVLLQEGTVAYQGEPGHFFENHALLKNAAITVPLSYRLKPWLQAFKEDKVLC</sequence>
<organism evidence="10 11">
    <name type="scientific">Mesobacillus foraminis</name>
    <dbReference type="NCBI Taxonomy" id="279826"/>
    <lineage>
        <taxon>Bacteria</taxon>
        <taxon>Bacillati</taxon>
        <taxon>Bacillota</taxon>
        <taxon>Bacilli</taxon>
        <taxon>Bacillales</taxon>
        <taxon>Bacillaceae</taxon>
        <taxon>Mesobacillus</taxon>
    </lineage>
</organism>
<dbReference type="InterPro" id="IPR017871">
    <property type="entry name" value="ABC_transporter-like_CS"/>
</dbReference>
<dbReference type="InterPro" id="IPR003439">
    <property type="entry name" value="ABC_transporter-like_ATP-bd"/>
</dbReference>
<evidence type="ECO:0000256" key="6">
    <source>
        <dbReference type="ARBA" id="ARBA00022840"/>
    </source>
</evidence>
<dbReference type="RefSeq" id="WP_132002971.1">
    <property type="nucleotide sequence ID" value="NZ_JABUHM010000002.1"/>
</dbReference>
<evidence type="ECO:0000256" key="5">
    <source>
        <dbReference type="ARBA" id="ARBA00022741"/>
    </source>
</evidence>
<evidence type="ECO:0000256" key="2">
    <source>
        <dbReference type="ARBA" id="ARBA00005417"/>
    </source>
</evidence>
<dbReference type="SMART" id="SM00382">
    <property type="entry name" value="AAA"/>
    <property type="match status" value="2"/>
</dbReference>
<comment type="caution">
    <text evidence="10">The sequence shown here is derived from an EMBL/GenBank/DDBJ whole genome shotgun (WGS) entry which is preliminary data.</text>
</comment>
<dbReference type="EMBL" id="SLVV01000003">
    <property type="protein sequence ID" value="TCN26601.1"/>
    <property type="molecule type" value="Genomic_DNA"/>
</dbReference>
<comment type="subcellular location">
    <subcellularLocation>
        <location evidence="1">Cell membrane</location>
        <topology evidence="1">Peripheral membrane protein</topology>
    </subcellularLocation>
</comment>
<evidence type="ECO:0000313" key="10">
    <source>
        <dbReference type="EMBL" id="TCN26601.1"/>
    </source>
</evidence>
<dbReference type="FunFam" id="3.40.50.300:FF:000224">
    <property type="entry name" value="Energy-coupling factor transporter ATP-binding protein EcfA"/>
    <property type="match status" value="2"/>
</dbReference>
<keyword evidence="6 10" id="KW-0067">ATP-binding</keyword>
<dbReference type="PANTHER" id="PTHR43553">
    <property type="entry name" value="HEAVY METAL TRANSPORTER"/>
    <property type="match status" value="1"/>
</dbReference>
<keyword evidence="8" id="KW-0472">Membrane</keyword>
<keyword evidence="3" id="KW-0813">Transport</keyword>
<dbReference type="PROSITE" id="PS50893">
    <property type="entry name" value="ABC_TRANSPORTER_2"/>
    <property type="match status" value="2"/>
</dbReference>
<evidence type="ECO:0000256" key="7">
    <source>
        <dbReference type="ARBA" id="ARBA00022967"/>
    </source>
</evidence>
<evidence type="ECO:0000256" key="3">
    <source>
        <dbReference type="ARBA" id="ARBA00022448"/>
    </source>
</evidence>
<dbReference type="NCBIfam" id="NF010167">
    <property type="entry name" value="PRK13648.1"/>
    <property type="match status" value="2"/>
</dbReference>
<dbReference type="PANTHER" id="PTHR43553:SF19">
    <property type="entry name" value="HMP_THIAMINE IMPORT ATP-BINDING PROTEIN YKOD-RELATED"/>
    <property type="match status" value="1"/>
</dbReference>
<feature type="domain" description="ABC transporter" evidence="9">
    <location>
        <begin position="333"/>
        <end position="565"/>
    </location>
</feature>
<keyword evidence="5" id="KW-0547">Nucleotide-binding</keyword>
<keyword evidence="4" id="KW-1003">Cell membrane</keyword>
<dbReference type="GO" id="GO:0005524">
    <property type="term" value="F:ATP binding"/>
    <property type="evidence" value="ECO:0007669"/>
    <property type="project" value="UniProtKB-KW"/>
</dbReference>
<dbReference type="InterPro" id="IPR015856">
    <property type="entry name" value="ABC_transpr_CbiO/EcfA_su"/>
</dbReference>
<gene>
    <name evidence="10" type="ORF">EV146_103123</name>
</gene>
<name>A0A4R2BHS5_9BACI</name>
<evidence type="ECO:0000256" key="8">
    <source>
        <dbReference type="ARBA" id="ARBA00023136"/>
    </source>
</evidence>
<dbReference type="Proteomes" id="UP000295689">
    <property type="component" value="Unassembled WGS sequence"/>
</dbReference>
<dbReference type="GO" id="GO:0016887">
    <property type="term" value="F:ATP hydrolysis activity"/>
    <property type="evidence" value="ECO:0007669"/>
    <property type="project" value="InterPro"/>
</dbReference>